<comment type="caution">
    <text evidence="2">The sequence shown here is derived from an EMBL/GenBank/DDBJ whole genome shotgun (WGS) entry which is preliminary data.</text>
</comment>
<dbReference type="InterPro" id="IPR019861">
    <property type="entry name" value="PorP/SprF_Bacteroidetes"/>
</dbReference>
<name>A0A6P0UC62_9FLAO</name>
<sequence>MTRGLRSYKYLIVLTMFLLLFSMKGYSQLEPQYTQYMYNIGSINPGYVGSVDNAEIAALYRAQWIDIEGAPRTLRFGTNIPFSNGKVGMGINVVSDQFGPTSQTYFDVAYSYQVNLSSDTYLSFGIDAGGGILDIDFTKGNFEEPDEPLLTNNVFNKFYPTVGAGIFMYSEDWYLGASVPNFLTGLTKDEEIEAYFNDRVQVNVIGGVVLELSDNLKFKPAFLAGYFEGLPFRFDLSANFLISNLFTAGVGYRVNNSLSGLAGFQISSGVFLGYSYDYSTTSLGQYNQGSHEMILKFFLGEGGNRQSDRSKGKKGKPKQVDNPRFF</sequence>
<dbReference type="EMBL" id="JAABOP010000001">
    <property type="protein sequence ID" value="NER09469.1"/>
    <property type="molecule type" value="Genomic_DNA"/>
</dbReference>
<gene>
    <name evidence="2" type="ORF">GWK09_02985</name>
</gene>
<evidence type="ECO:0000256" key="1">
    <source>
        <dbReference type="SAM" id="MobiDB-lite"/>
    </source>
</evidence>
<keyword evidence="3" id="KW-1185">Reference proteome</keyword>
<dbReference type="RefSeq" id="WP_163691523.1">
    <property type="nucleotide sequence ID" value="NZ_FXTW01000001.1"/>
</dbReference>
<protein>
    <submittedName>
        <fullName evidence="2">Type IX secretion system membrane protein PorP/SprF</fullName>
    </submittedName>
</protein>
<accession>A0A6P0UC62</accession>
<dbReference type="Proteomes" id="UP000468443">
    <property type="component" value="Unassembled WGS sequence"/>
</dbReference>
<proteinExistence type="predicted"/>
<reference evidence="2 3" key="1">
    <citation type="submission" date="2020-01" db="EMBL/GenBank/DDBJ databases">
        <title>Muriicola jejuensis KCTC 22299.</title>
        <authorList>
            <person name="Wang G."/>
        </authorList>
    </citation>
    <scope>NUCLEOTIDE SEQUENCE [LARGE SCALE GENOMIC DNA]</scope>
    <source>
        <strain evidence="2 3">KCTC 22299</strain>
    </source>
</reference>
<feature type="region of interest" description="Disordered" evidence="1">
    <location>
        <begin position="304"/>
        <end position="326"/>
    </location>
</feature>
<dbReference type="AlphaFoldDB" id="A0A6P0UC62"/>
<dbReference type="Pfam" id="PF11751">
    <property type="entry name" value="PorP_SprF"/>
    <property type="match status" value="1"/>
</dbReference>
<evidence type="ECO:0000313" key="2">
    <source>
        <dbReference type="EMBL" id="NER09469.1"/>
    </source>
</evidence>
<organism evidence="2 3">
    <name type="scientific">Muriicola jejuensis</name>
    <dbReference type="NCBI Taxonomy" id="504488"/>
    <lineage>
        <taxon>Bacteria</taxon>
        <taxon>Pseudomonadati</taxon>
        <taxon>Bacteroidota</taxon>
        <taxon>Flavobacteriia</taxon>
        <taxon>Flavobacteriales</taxon>
        <taxon>Flavobacteriaceae</taxon>
        <taxon>Muriicola</taxon>
    </lineage>
</organism>
<evidence type="ECO:0000313" key="3">
    <source>
        <dbReference type="Proteomes" id="UP000468443"/>
    </source>
</evidence>
<dbReference type="NCBIfam" id="TIGR03519">
    <property type="entry name" value="T9SS_PorP_fam"/>
    <property type="match status" value="1"/>
</dbReference>